<name>C7JC85_ACEP3</name>
<dbReference type="eggNOG" id="COG3882">
    <property type="taxonomic scope" value="Bacteria"/>
</dbReference>
<dbReference type="InterPro" id="IPR036514">
    <property type="entry name" value="SGNH_hydro_sf"/>
</dbReference>
<evidence type="ECO:0000313" key="2">
    <source>
        <dbReference type="Proteomes" id="UP000000948"/>
    </source>
</evidence>
<dbReference type="InterPro" id="IPR036412">
    <property type="entry name" value="HAD-like_sf"/>
</dbReference>
<dbReference type="InterPro" id="IPR010037">
    <property type="entry name" value="FkbH_domain"/>
</dbReference>
<evidence type="ECO:0000313" key="1">
    <source>
        <dbReference type="EMBL" id="BAH99913.1"/>
    </source>
</evidence>
<dbReference type="STRING" id="634452.APA01_17880"/>
<sequence>MTETKNFVGQSHVLSPPLTTGTWSFGPLNEPFLTNSLVLSPSGKIEGYSHPNEYSWRIENHHVLILSEDGNIMWRSVEEFQNEDNLLTIMFEHPGDANTKFILVQNPSNSNSIPSSANQEPIDKPAPTGLSDAEFLFPSDLEITSVKIDKVLLVGSCLTSLYHEQLQARHPETQFDYIPYNFVSVLPPTPPSPLEEYSFQYLQIPLRSILSDRIVWGGRFSEPGFADTILQDAYNTLDAMLSATMAYNKQHGLLTFVSNFITPQMSSASSMHSRGDNNDLSIIVQKLNIYLNEKILDYNNAYVLSVDAVASTIGKRYVLDDIIYFYSHGAVIYQDWDDFGSIPRNEPIPPIETVYPIKKDAFIDSIFRQLITAYRTVKQIDQVKAVIFDLDNTLWRGQIAEHYRPESQPWPRTDGWPLGIWEAIHYLRARGILVAICSKNDYEYVKSRWDDVVEPHFLSLNDFASVKINWLPKAQNITEICKEFNIKPKNIVFVDDNPIERAAVTSAFPEIRAIGGNPYLTRRILLWSAETQIACLTKESERREKMIRGQIKREEKRVSMDRSGFLASLNCKITFTPITSTHQLEFGRVLELTNKTNQFNTTGKRWSFEEVADFLKNGGQLLSFQVKDKFTDYGLVGLLYIKDSEIIQYIMSCRVLGMEIEEFVISEVVEMLRSKQSSNIDITAILIETPDNTPCRDVYLRAGFEELLPTEDVRNFALNGHQLPFRPSHIEKMP</sequence>
<gene>
    <name evidence="1" type="primary">fkbH</name>
    <name evidence="1" type="ordered locus">APA01_17880</name>
</gene>
<dbReference type="PATRIC" id="fig|634452.3.peg.1858"/>
<dbReference type="RefSeq" id="WP_014457043.1">
    <property type="nucleotide sequence ID" value="NC_013209.1"/>
</dbReference>
<dbReference type="InterPro" id="IPR023214">
    <property type="entry name" value="HAD_sf"/>
</dbReference>
<dbReference type="NCBIfam" id="TIGR01681">
    <property type="entry name" value="HAD-SF-IIIC"/>
    <property type="match status" value="1"/>
</dbReference>
<dbReference type="EMBL" id="AP011121">
    <property type="protein sequence ID" value="BAH99913.1"/>
    <property type="molecule type" value="Genomic_DNA"/>
</dbReference>
<accession>C7JC85</accession>
<dbReference type="KEGG" id="apt:APA01_17880"/>
<dbReference type="Gene3D" id="3.40.50.1110">
    <property type="entry name" value="SGNH hydrolase"/>
    <property type="match status" value="1"/>
</dbReference>
<proteinExistence type="predicted"/>
<dbReference type="SUPFAM" id="SSF56784">
    <property type="entry name" value="HAD-like"/>
    <property type="match status" value="1"/>
</dbReference>
<dbReference type="HOGENOM" id="CLU_385788_0_0_5"/>
<dbReference type="GO" id="GO:0016788">
    <property type="term" value="F:hydrolase activity, acting on ester bonds"/>
    <property type="evidence" value="ECO:0007669"/>
    <property type="project" value="UniProtKB-ARBA"/>
</dbReference>
<organism evidence="1 2">
    <name type="scientific">Acetobacter pasteurianus (strain NBRC 105184 / IFO 3283-01)</name>
    <dbReference type="NCBI Taxonomy" id="634452"/>
    <lineage>
        <taxon>Bacteria</taxon>
        <taxon>Pseudomonadati</taxon>
        <taxon>Pseudomonadota</taxon>
        <taxon>Alphaproteobacteria</taxon>
        <taxon>Acetobacterales</taxon>
        <taxon>Acetobacteraceae</taxon>
        <taxon>Acetobacter</taxon>
    </lineage>
</organism>
<dbReference type="Proteomes" id="UP000000948">
    <property type="component" value="Chromosome"/>
</dbReference>
<dbReference type="InterPro" id="IPR010033">
    <property type="entry name" value="HAD_SF_ppase_IIIC"/>
</dbReference>
<protein>
    <submittedName>
        <fullName evidence="1">Phosphatase IIIC</fullName>
    </submittedName>
</protein>
<reference evidence="1 2" key="1">
    <citation type="journal article" date="2009" name="Nucleic Acids Res.">
        <title>Whole-genome analyses reveal genetic instability of Acetobacter pasteurianus.</title>
        <authorList>
            <person name="Azuma Y."/>
            <person name="Hosoyama A."/>
            <person name="Matsutani M."/>
            <person name="Furuya N."/>
            <person name="Horikawa H."/>
            <person name="Harada T."/>
            <person name="Hirakawa H."/>
            <person name="Kuhara S."/>
            <person name="Matsushita K."/>
            <person name="Fujita N."/>
            <person name="Shirai M."/>
        </authorList>
    </citation>
    <scope>NUCLEOTIDE SEQUENCE [LARGE SCALE GENOMIC DNA]</scope>
    <source>
        <strain evidence="2">NBRC 105184 / IFO 3283-01</strain>
    </source>
</reference>
<dbReference type="NCBIfam" id="TIGR01686">
    <property type="entry name" value="FkbH"/>
    <property type="match status" value="1"/>
</dbReference>
<dbReference type="Gene3D" id="3.40.50.1000">
    <property type="entry name" value="HAD superfamily/HAD-like"/>
    <property type="match status" value="1"/>
</dbReference>
<dbReference type="BioCyc" id="APAS634452:APA01_RS09060-MONOMER"/>
<dbReference type="AlphaFoldDB" id="C7JC85"/>